<dbReference type="Gene3D" id="1.20.5.170">
    <property type="match status" value="1"/>
</dbReference>
<dbReference type="CDD" id="cd14688">
    <property type="entry name" value="bZIP_YAP"/>
    <property type="match status" value="1"/>
</dbReference>
<keyword evidence="3" id="KW-1185">Reference proteome</keyword>
<dbReference type="EMBL" id="MU865946">
    <property type="protein sequence ID" value="KAK4447857.1"/>
    <property type="molecule type" value="Genomic_DNA"/>
</dbReference>
<feature type="region of interest" description="Disordered" evidence="1">
    <location>
        <begin position="1"/>
        <end position="46"/>
    </location>
</feature>
<reference evidence="2" key="2">
    <citation type="submission" date="2023-05" db="EMBL/GenBank/DDBJ databases">
        <authorList>
            <consortium name="Lawrence Berkeley National Laboratory"/>
            <person name="Steindorff A."/>
            <person name="Hensen N."/>
            <person name="Bonometti L."/>
            <person name="Westerberg I."/>
            <person name="Brannstrom I.O."/>
            <person name="Guillou S."/>
            <person name="Cros-Aarteil S."/>
            <person name="Calhoun S."/>
            <person name="Haridas S."/>
            <person name="Kuo A."/>
            <person name="Mondo S."/>
            <person name="Pangilinan J."/>
            <person name="Riley R."/>
            <person name="Labutti K."/>
            <person name="Andreopoulos B."/>
            <person name="Lipzen A."/>
            <person name="Chen C."/>
            <person name="Yanf M."/>
            <person name="Daum C."/>
            <person name="Ng V."/>
            <person name="Clum A."/>
            <person name="Ohm R."/>
            <person name="Martin F."/>
            <person name="Silar P."/>
            <person name="Natvig D."/>
            <person name="Lalanne C."/>
            <person name="Gautier V."/>
            <person name="Ament-Velasquez S.L."/>
            <person name="Kruys A."/>
            <person name="Hutchinson M.I."/>
            <person name="Powell A.J."/>
            <person name="Barry K."/>
            <person name="Miller A.N."/>
            <person name="Grigoriev I.V."/>
            <person name="Debuchy R."/>
            <person name="Gladieux P."/>
            <person name="Thoren M.H."/>
            <person name="Johannesson H."/>
        </authorList>
    </citation>
    <scope>NUCLEOTIDE SEQUENCE</scope>
    <source>
        <strain evidence="2">PSN243</strain>
    </source>
</reference>
<name>A0AAV9GIF7_9PEZI</name>
<evidence type="ECO:0008006" key="4">
    <source>
        <dbReference type="Google" id="ProtNLM"/>
    </source>
</evidence>
<dbReference type="PANTHER" id="PTHR37012:SF2">
    <property type="entry name" value="BZIP DOMAIN-CONTAINING PROTEIN-RELATED"/>
    <property type="match status" value="1"/>
</dbReference>
<comment type="caution">
    <text evidence="2">The sequence shown here is derived from an EMBL/GenBank/DDBJ whole genome shotgun (WGS) entry which is preliminary data.</text>
</comment>
<evidence type="ECO:0000313" key="3">
    <source>
        <dbReference type="Proteomes" id="UP001321760"/>
    </source>
</evidence>
<protein>
    <recommendedName>
        <fullName evidence="4">BZIP domain-containing protein</fullName>
    </recommendedName>
</protein>
<feature type="compositionally biased region" description="Polar residues" evidence="1">
    <location>
        <begin position="20"/>
        <end position="29"/>
    </location>
</feature>
<feature type="compositionally biased region" description="Basic and acidic residues" evidence="1">
    <location>
        <begin position="30"/>
        <end position="46"/>
    </location>
</feature>
<dbReference type="Proteomes" id="UP001321760">
    <property type="component" value="Unassembled WGS sequence"/>
</dbReference>
<dbReference type="AlphaFoldDB" id="A0AAV9GIF7"/>
<accession>A0AAV9GIF7</accession>
<sequence>MSTRSPSAEPAKVSKRKGTRSVSTLTPSQLERKRANDREAQRAIRARTKEHIERLERELEEYKSRNDRDETVQRLMRTNKILERELQEMRLTLAQYQAGFNAAGLSDGLPAGSAVSSRASSFGNGTTGEYNTTPGFGPSFLPTPEPGPSDAYMTVMPATSAPSVVSSPCSSASHPEDYMQGGYIPTSVPMMGGSVVPSTGMSCLGDETKVEFEEMDGTNHGYPPPNGPHSSSAAYLPQTPWHMPTAPLYANPTFYSQSPALQ</sequence>
<dbReference type="PANTHER" id="PTHR37012">
    <property type="entry name" value="B-ZIP TRANSCRIPTION FACTOR (EUROFUNG)-RELATED"/>
    <property type="match status" value="1"/>
</dbReference>
<organism evidence="2 3">
    <name type="scientific">Podospora aff. communis PSN243</name>
    <dbReference type="NCBI Taxonomy" id="3040156"/>
    <lineage>
        <taxon>Eukaryota</taxon>
        <taxon>Fungi</taxon>
        <taxon>Dikarya</taxon>
        <taxon>Ascomycota</taxon>
        <taxon>Pezizomycotina</taxon>
        <taxon>Sordariomycetes</taxon>
        <taxon>Sordariomycetidae</taxon>
        <taxon>Sordariales</taxon>
        <taxon>Podosporaceae</taxon>
        <taxon>Podospora</taxon>
    </lineage>
</organism>
<evidence type="ECO:0000256" key="1">
    <source>
        <dbReference type="SAM" id="MobiDB-lite"/>
    </source>
</evidence>
<gene>
    <name evidence="2" type="ORF">QBC34DRAFT_120332</name>
</gene>
<evidence type="ECO:0000313" key="2">
    <source>
        <dbReference type="EMBL" id="KAK4447857.1"/>
    </source>
</evidence>
<proteinExistence type="predicted"/>
<reference evidence="2" key="1">
    <citation type="journal article" date="2023" name="Mol. Phylogenet. Evol.">
        <title>Genome-scale phylogeny and comparative genomics of the fungal order Sordariales.</title>
        <authorList>
            <person name="Hensen N."/>
            <person name="Bonometti L."/>
            <person name="Westerberg I."/>
            <person name="Brannstrom I.O."/>
            <person name="Guillou S."/>
            <person name="Cros-Aarteil S."/>
            <person name="Calhoun S."/>
            <person name="Haridas S."/>
            <person name="Kuo A."/>
            <person name="Mondo S."/>
            <person name="Pangilinan J."/>
            <person name="Riley R."/>
            <person name="LaButti K."/>
            <person name="Andreopoulos B."/>
            <person name="Lipzen A."/>
            <person name="Chen C."/>
            <person name="Yan M."/>
            <person name="Daum C."/>
            <person name="Ng V."/>
            <person name="Clum A."/>
            <person name="Steindorff A."/>
            <person name="Ohm R.A."/>
            <person name="Martin F."/>
            <person name="Silar P."/>
            <person name="Natvig D.O."/>
            <person name="Lalanne C."/>
            <person name="Gautier V."/>
            <person name="Ament-Velasquez S.L."/>
            <person name="Kruys A."/>
            <person name="Hutchinson M.I."/>
            <person name="Powell A.J."/>
            <person name="Barry K."/>
            <person name="Miller A.N."/>
            <person name="Grigoriev I.V."/>
            <person name="Debuchy R."/>
            <person name="Gladieux P."/>
            <person name="Hiltunen Thoren M."/>
            <person name="Johannesson H."/>
        </authorList>
    </citation>
    <scope>NUCLEOTIDE SEQUENCE</scope>
    <source>
        <strain evidence="2">PSN243</strain>
    </source>
</reference>